<dbReference type="Proteomes" id="UP000193926">
    <property type="component" value="Unassembled WGS sequence"/>
</dbReference>
<reference evidence="2 3" key="1">
    <citation type="submission" date="2014-03" db="EMBL/GenBank/DDBJ databases">
        <title>The draft genome sequence of Marivita geojedonensis KCTC 23882.</title>
        <authorList>
            <person name="Lai Q."/>
            <person name="Shao Z."/>
        </authorList>
    </citation>
    <scope>NUCLEOTIDE SEQUENCE [LARGE SCALE GENOMIC DNA]</scope>
    <source>
        <strain evidence="2 3">DPG-138</strain>
    </source>
</reference>
<gene>
    <name evidence="2" type="ORF">MGEO_04470</name>
</gene>
<dbReference type="Pfam" id="PF11150">
    <property type="entry name" value="DUF2927"/>
    <property type="match status" value="1"/>
</dbReference>
<organism evidence="2 3">
    <name type="scientific">Marivita geojedonensis</name>
    <dbReference type="NCBI Taxonomy" id="1123756"/>
    <lineage>
        <taxon>Bacteria</taxon>
        <taxon>Pseudomonadati</taxon>
        <taxon>Pseudomonadota</taxon>
        <taxon>Alphaproteobacteria</taxon>
        <taxon>Rhodobacterales</taxon>
        <taxon>Roseobacteraceae</taxon>
        <taxon>Marivita</taxon>
    </lineage>
</organism>
<dbReference type="AlphaFoldDB" id="A0A1X4NPV5"/>
<keyword evidence="3" id="KW-1185">Reference proteome</keyword>
<evidence type="ECO:0000313" key="3">
    <source>
        <dbReference type="Proteomes" id="UP000193926"/>
    </source>
</evidence>
<evidence type="ECO:0000256" key="1">
    <source>
        <dbReference type="SAM" id="MobiDB-lite"/>
    </source>
</evidence>
<dbReference type="STRING" id="1123756.MGEO_04470"/>
<comment type="caution">
    <text evidence="2">The sequence shown here is derived from an EMBL/GenBank/DDBJ whole genome shotgun (WGS) entry which is preliminary data.</text>
</comment>
<name>A0A1X4NPV5_9RHOB</name>
<accession>A0A1X4NPV5</accession>
<dbReference type="EMBL" id="JFKC01000002">
    <property type="protein sequence ID" value="OSQ52741.1"/>
    <property type="molecule type" value="Genomic_DNA"/>
</dbReference>
<protein>
    <submittedName>
        <fullName evidence="2">Uncharacterized protein</fullName>
    </submittedName>
</protein>
<dbReference type="InterPro" id="IPR021323">
    <property type="entry name" value="DUF2927"/>
</dbReference>
<proteinExistence type="predicted"/>
<dbReference type="OrthoDB" id="3295600at2"/>
<sequence>MWSCAAIAALSACDPFLSGNAPADTKPQARPAELAKKPEAAPYQPSQTALDLRRYYARVQEDLLARGLLRVDGGGVDTPFTDQMLARNFERIALAEEYTRGAGLQPSSGALGDIKKWTVPVRVAVTFGESVSDEDRAQDRRVLESYTRRLARVSGHPISFVASQPNFHVLVMGEDDREQLRTTLDRIAPGMEASSRAIFLNLPRAIHCLVVAFADSAASSAYRQAVALVRSEHPDLTRRACFHEELAQGLGLANDDQNARPSIFNDDEEFALLTSHDELLLKILYDPRLTPGMSADEARPIVRVIAQELKGGGPS</sequence>
<feature type="region of interest" description="Disordered" evidence="1">
    <location>
        <begin position="23"/>
        <end position="46"/>
    </location>
</feature>
<evidence type="ECO:0000313" key="2">
    <source>
        <dbReference type="EMBL" id="OSQ52741.1"/>
    </source>
</evidence>